<dbReference type="EMBL" id="CAOQHR010000006">
    <property type="protein sequence ID" value="CAI6336757.1"/>
    <property type="molecule type" value="Genomic_DNA"/>
</dbReference>
<dbReference type="Proteomes" id="UP001152607">
    <property type="component" value="Unassembled WGS sequence"/>
</dbReference>
<dbReference type="PANTHER" id="PTHR21310">
    <property type="entry name" value="AMINOGLYCOSIDE PHOSPHOTRANSFERASE-RELATED-RELATED"/>
    <property type="match status" value="1"/>
</dbReference>
<reference evidence="2" key="1">
    <citation type="submission" date="2023-01" db="EMBL/GenBank/DDBJ databases">
        <authorList>
            <person name="Van Ghelder C."/>
            <person name="Rancurel C."/>
        </authorList>
    </citation>
    <scope>NUCLEOTIDE SEQUENCE</scope>
    <source>
        <strain evidence="2">CNCM I-4278</strain>
    </source>
</reference>
<evidence type="ECO:0000259" key="1">
    <source>
        <dbReference type="Pfam" id="PF01636"/>
    </source>
</evidence>
<organism evidence="2 3">
    <name type="scientific">Periconia digitata</name>
    <dbReference type="NCBI Taxonomy" id="1303443"/>
    <lineage>
        <taxon>Eukaryota</taxon>
        <taxon>Fungi</taxon>
        <taxon>Dikarya</taxon>
        <taxon>Ascomycota</taxon>
        <taxon>Pezizomycotina</taxon>
        <taxon>Dothideomycetes</taxon>
        <taxon>Pleosporomycetidae</taxon>
        <taxon>Pleosporales</taxon>
        <taxon>Massarineae</taxon>
        <taxon>Periconiaceae</taxon>
        <taxon>Periconia</taxon>
    </lineage>
</organism>
<accession>A0A9W4XWX7</accession>
<evidence type="ECO:0000313" key="3">
    <source>
        <dbReference type="Proteomes" id="UP001152607"/>
    </source>
</evidence>
<sequence length="334" mass="38108">MPLIRMPTFHPENIPAAVSAFRPSGEVPVRHSRYFDGGQCRIFRVDFSDGVSWSVRIPIHFQNHSQDAIICTLQREYDVLLEIGRMDFPWAPKCHGISLTFDTLVGFPFIILSWIEGSPLFWTSNYPARPIRNKLLCQIADIQVTLIERTTETSTATQYFSRLTDNKLRRVRNGEIPGLTEQDCFDLKKHLFEVLNPELEDAPFAMDHGDLAPLNIIVDPEYNITGIIDWGFASKVPIQLAGRLPRFLQLSELVLPPSPTLREDRKAYIASLKSNSSQVAFWMSLIHSSEDVDFRHCVLESMISKGMHLSLARLGWTLPYDGSRDSFETELKKD</sequence>
<dbReference type="SUPFAM" id="SSF56112">
    <property type="entry name" value="Protein kinase-like (PK-like)"/>
    <property type="match status" value="1"/>
</dbReference>
<dbReference type="PANTHER" id="PTHR21310:SF37">
    <property type="entry name" value="AMINOGLYCOSIDE PHOSPHOTRANSFERASE DOMAIN-CONTAINING PROTEIN"/>
    <property type="match status" value="1"/>
</dbReference>
<dbReference type="Gene3D" id="3.90.1200.10">
    <property type="match status" value="1"/>
</dbReference>
<dbReference type="InterPro" id="IPR002575">
    <property type="entry name" value="Aminoglycoside_PTrfase"/>
</dbReference>
<dbReference type="Pfam" id="PF01636">
    <property type="entry name" value="APH"/>
    <property type="match status" value="1"/>
</dbReference>
<comment type="caution">
    <text evidence="2">The sequence shown here is derived from an EMBL/GenBank/DDBJ whole genome shotgun (WGS) entry which is preliminary data.</text>
</comment>
<dbReference type="InterPro" id="IPR051678">
    <property type="entry name" value="AGP_Transferase"/>
</dbReference>
<dbReference type="InterPro" id="IPR011009">
    <property type="entry name" value="Kinase-like_dom_sf"/>
</dbReference>
<keyword evidence="3" id="KW-1185">Reference proteome</keyword>
<feature type="domain" description="Aminoglycoside phosphotransferase" evidence="1">
    <location>
        <begin position="102"/>
        <end position="234"/>
    </location>
</feature>
<evidence type="ECO:0000313" key="2">
    <source>
        <dbReference type="EMBL" id="CAI6336757.1"/>
    </source>
</evidence>
<dbReference type="AlphaFoldDB" id="A0A9W4XWX7"/>
<proteinExistence type="predicted"/>
<dbReference type="OrthoDB" id="3718632at2759"/>
<gene>
    <name evidence="2" type="ORF">PDIGIT_LOCUS9863</name>
</gene>
<name>A0A9W4XWX7_9PLEO</name>
<protein>
    <recommendedName>
        <fullName evidence="1">Aminoglycoside phosphotransferase domain-containing protein</fullName>
    </recommendedName>
</protein>